<reference evidence="12" key="1">
    <citation type="submission" date="2017-02" db="UniProtKB">
        <authorList>
            <consortium name="WormBaseParasite"/>
        </authorList>
    </citation>
    <scope>IDENTIFICATION</scope>
</reference>
<dbReference type="CDD" id="cd05402">
    <property type="entry name" value="NT_PAP_TUTase"/>
    <property type="match status" value="1"/>
</dbReference>
<comment type="subcellular location">
    <subcellularLocation>
        <location evidence="3">Cytoplasm</location>
    </subcellularLocation>
</comment>
<dbReference type="GO" id="GO:1990817">
    <property type="term" value="F:poly(A) RNA polymerase activity"/>
    <property type="evidence" value="ECO:0007669"/>
    <property type="project" value="UniProtKB-ARBA"/>
</dbReference>
<dbReference type="InterPro" id="IPR002058">
    <property type="entry name" value="PAP_assoc"/>
</dbReference>
<feature type="domain" description="Poly(A) RNA polymerase mitochondrial-like central palm" evidence="10">
    <location>
        <begin position="2"/>
        <end position="112"/>
    </location>
</feature>
<name>A0A0N5C7Q5_STREA</name>
<dbReference type="Pfam" id="PF03828">
    <property type="entry name" value="PAP_assoc"/>
    <property type="match status" value="1"/>
</dbReference>
<keyword evidence="7" id="KW-0460">Magnesium</keyword>
<keyword evidence="4" id="KW-0963">Cytoplasm</keyword>
<dbReference type="PANTHER" id="PTHR12271">
    <property type="entry name" value="POLY A POLYMERASE CID PAP -RELATED"/>
    <property type="match status" value="1"/>
</dbReference>
<dbReference type="Gene3D" id="1.10.1410.10">
    <property type="match status" value="1"/>
</dbReference>
<comment type="similarity">
    <text evidence="8">Belongs to the DNA polymerase type-B-like family. GLD2 subfamily.</text>
</comment>
<evidence type="ECO:0000259" key="10">
    <source>
        <dbReference type="Pfam" id="PF22600"/>
    </source>
</evidence>
<keyword evidence="5" id="KW-0808">Transferase</keyword>
<sequence>MIYYSIRPLFSSANLYIIGSSLNGFGTNTSDLDLCLMLTGEELDQRRDVIAILNAVKIKLSEHEWIKDLQLIAAKVPILRITFNAPFSNITVDLNANNFITIKNTHLICAYSNFDWRVRPLVSVVKEWAKRKGINDSSNSTFTSYSLVLMCIHYLQCGLENPILPSIQEVFKNRYNEECNISNLNKEKYFEELKIEFWVYESKSTLSELLLGFLKYYAEEFNFATEVISIRCGRKMTKAEIEENNSSPLLFECGYVCIEEPFTLKNTAYSIYDPVIFEAIKKCFIESYQLLKKTNDFDLFLNEKSFKEDLGDYTIIPHGGVIYNTPDSRKSLITNI</sequence>
<evidence type="ECO:0000256" key="7">
    <source>
        <dbReference type="ARBA" id="ARBA00022842"/>
    </source>
</evidence>
<evidence type="ECO:0000313" key="11">
    <source>
        <dbReference type="Proteomes" id="UP000046392"/>
    </source>
</evidence>
<evidence type="ECO:0000256" key="8">
    <source>
        <dbReference type="ARBA" id="ARBA00038491"/>
    </source>
</evidence>
<dbReference type="WBParaSite" id="SPAL_0001396600.1">
    <property type="protein sequence ID" value="SPAL_0001396600.1"/>
    <property type="gene ID" value="SPAL_0001396600"/>
</dbReference>
<dbReference type="SUPFAM" id="SSF81301">
    <property type="entry name" value="Nucleotidyltransferase"/>
    <property type="match status" value="1"/>
</dbReference>
<keyword evidence="6" id="KW-0479">Metal-binding</keyword>
<dbReference type="Pfam" id="PF22600">
    <property type="entry name" value="MTPAP-like_central"/>
    <property type="match status" value="1"/>
</dbReference>
<dbReference type="SUPFAM" id="SSF81631">
    <property type="entry name" value="PAP/OAS1 substrate-binding domain"/>
    <property type="match status" value="1"/>
</dbReference>
<evidence type="ECO:0000256" key="4">
    <source>
        <dbReference type="ARBA" id="ARBA00022490"/>
    </source>
</evidence>
<dbReference type="InterPro" id="IPR043519">
    <property type="entry name" value="NT_sf"/>
</dbReference>
<accession>A0A0N5C7Q5</accession>
<dbReference type="InterPro" id="IPR054708">
    <property type="entry name" value="MTPAP-like_central"/>
</dbReference>
<dbReference type="PANTHER" id="PTHR12271:SF40">
    <property type="entry name" value="POLY(A) RNA POLYMERASE GLD2"/>
    <property type="match status" value="1"/>
</dbReference>
<dbReference type="AlphaFoldDB" id="A0A0N5C7Q5"/>
<protein>
    <submittedName>
        <fullName evidence="12">PAP-associated domain-containing protein</fullName>
    </submittedName>
</protein>
<evidence type="ECO:0000256" key="6">
    <source>
        <dbReference type="ARBA" id="ARBA00022723"/>
    </source>
</evidence>
<dbReference type="Proteomes" id="UP000046392">
    <property type="component" value="Unplaced"/>
</dbReference>
<evidence type="ECO:0000259" key="9">
    <source>
        <dbReference type="Pfam" id="PF03828"/>
    </source>
</evidence>
<dbReference type="GO" id="GO:0005737">
    <property type="term" value="C:cytoplasm"/>
    <property type="evidence" value="ECO:0007669"/>
    <property type="project" value="UniProtKB-SubCell"/>
</dbReference>
<comment type="cofactor">
    <cofactor evidence="1">
        <name>Mn(2+)</name>
        <dbReference type="ChEBI" id="CHEBI:29035"/>
    </cofactor>
</comment>
<organism evidence="11 12">
    <name type="scientific">Strongyloides papillosus</name>
    <name type="common">Intestinal threadworm</name>
    <dbReference type="NCBI Taxonomy" id="174720"/>
    <lineage>
        <taxon>Eukaryota</taxon>
        <taxon>Metazoa</taxon>
        <taxon>Ecdysozoa</taxon>
        <taxon>Nematoda</taxon>
        <taxon>Chromadorea</taxon>
        <taxon>Rhabditida</taxon>
        <taxon>Tylenchina</taxon>
        <taxon>Panagrolaimomorpha</taxon>
        <taxon>Strongyloidoidea</taxon>
        <taxon>Strongyloididae</taxon>
        <taxon>Strongyloides</taxon>
    </lineage>
</organism>
<feature type="domain" description="PAP-associated" evidence="9">
    <location>
        <begin position="206"/>
        <end position="266"/>
    </location>
</feature>
<dbReference type="GO" id="GO:0046872">
    <property type="term" value="F:metal ion binding"/>
    <property type="evidence" value="ECO:0007669"/>
    <property type="project" value="UniProtKB-KW"/>
</dbReference>
<dbReference type="Gene3D" id="3.30.460.10">
    <property type="entry name" value="Beta Polymerase, domain 2"/>
    <property type="match status" value="1"/>
</dbReference>
<evidence type="ECO:0000313" key="12">
    <source>
        <dbReference type="WBParaSite" id="SPAL_0001396600.1"/>
    </source>
</evidence>
<proteinExistence type="inferred from homology"/>
<evidence type="ECO:0000256" key="2">
    <source>
        <dbReference type="ARBA" id="ARBA00001946"/>
    </source>
</evidence>
<comment type="cofactor">
    <cofactor evidence="2">
        <name>Mg(2+)</name>
        <dbReference type="ChEBI" id="CHEBI:18420"/>
    </cofactor>
</comment>
<dbReference type="GO" id="GO:0031123">
    <property type="term" value="P:RNA 3'-end processing"/>
    <property type="evidence" value="ECO:0007669"/>
    <property type="project" value="TreeGrafter"/>
</dbReference>
<evidence type="ECO:0000256" key="5">
    <source>
        <dbReference type="ARBA" id="ARBA00022679"/>
    </source>
</evidence>
<dbReference type="STRING" id="174720.A0A0N5C7Q5"/>
<evidence type="ECO:0000256" key="1">
    <source>
        <dbReference type="ARBA" id="ARBA00001936"/>
    </source>
</evidence>
<keyword evidence="11" id="KW-1185">Reference proteome</keyword>
<evidence type="ECO:0000256" key="3">
    <source>
        <dbReference type="ARBA" id="ARBA00004496"/>
    </source>
</evidence>